<evidence type="ECO:0000259" key="4">
    <source>
        <dbReference type="Pfam" id="PF00534"/>
    </source>
</evidence>
<dbReference type="Pfam" id="PF00534">
    <property type="entry name" value="Glycos_transf_1"/>
    <property type="match status" value="1"/>
</dbReference>
<evidence type="ECO:0000256" key="3">
    <source>
        <dbReference type="ARBA" id="ARBA00022679"/>
    </source>
</evidence>
<evidence type="ECO:0000256" key="2">
    <source>
        <dbReference type="ARBA" id="ARBA00022676"/>
    </source>
</evidence>
<dbReference type="InterPro" id="IPR001296">
    <property type="entry name" value="Glyco_trans_1"/>
</dbReference>
<dbReference type="AlphaFoldDB" id="A0AA95BS71"/>
<accession>A0AA95BS71</accession>
<keyword evidence="3 6" id="KW-0808">Transferase</keyword>
<feature type="domain" description="Glycosyltransferase subfamily 4-like N-terminal" evidence="5">
    <location>
        <begin position="22"/>
        <end position="195"/>
    </location>
</feature>
<dbReference type="GO" id="GO:0016757">
    <property type="term" value="F:glycosyltransferase activity"/>
    <property type="evidence" value="ECO:0007669"/>
    <property type="project" value="UniProtKB-KW"/>
</dbReference>
<dbReference type="KEGG" id="gar:AOZ07_05105"/>
<organism evidence="6 7">
    <name type="scientific">Glutamicibacter halophytocola</name>
    <dbReference type="NCBI Taxonomy" id="1933880"/>
    <lineage>
        <taxon>Bacteria</taxon>
        <taxon>Bacillati</taxon>
        <taxon>Actinomycetota</taxon>
        <taxon>Actinomycetes</taxon>
        <taxon>Micrococcales</taxon>
        <taxon>Micrococcaceae</taxon>
        <taxon>Glutamicibacter</taxon>
    </lineage>
</organism>
<evidence type="ECO:0000256" key="1">
    <source>
        <dbReference type="ARBA" id="ARBA00021292"/>
    </source>
</evidence>
<dbReference type="PANTHER" id="PTHR45947:SF3">
    <property type="entry name" value="SULFOQUINOVOSYL TRANSFERASE SQD2"/>
    <property type="match status" value="1"/>
</dbReference>
<dbReference type="GO" id="GO:1901137">
    <property type="term" value="P:carbohydrate derivative biosynthetic process"/>
    <property type="evidence" value="ECO:0007669"/>
    <property type="project" value="UniProtKB-ARBA"/>
</dbReference>
<evidence type="ECO:0000259" key="5">
    <source>
        <dbReference type="Pfam" id="PF13439"/>
    </source>
</evidence>
<dbReference type="PANTHER" id="PTHR45947">
    <property type="entry name" value="SULFOQUINOVOSYL TRANSFERASE SQD2"/>
    <property type="match status" value="1"/>
</dbReference>
<dbReference type="InterPro" id="IPR028098">
    <property type="entry name" value="Glyco_trans_4-like_N"/>
</dbReference>
<dbReference type="SUPFAM" id="SSF53756">
    <property type="entry name" value="UDP-Glycosyltransferase/glycogen phosphorylase"/>
    <property type="match status" value="1"/>
</dbReference>
<dbReference type="InterPro" id="IPR050194">
    <property type="entry name" value="Glycosyltransferase_grp1"/>
</dbReference>
<dbReference type="Gene3D" id="3.40.50.2000">
    <property type="entry name" value="Glycogen Phosphorylase B"/>
    <property type="match status" value="2"/>
</dbReference>
<gene>
    <name evidence="6" type="ORF">NUH22_04545</name>
</gene>
<protein>
    <recommendedName>
        <fullName evidence="1">D-inositol 3-phosphate glycosyltransferase</fullName>
    </recommendedName>
</protein>
<evidence type="ECO:0000313" key="7">
    <source>
        <dbReference type="Proteomes" id="UP001060018"/>
    </source>
</evidence>
<dbReference type="Proteomes" id="UP001060018">
    <property type="component" value="Chromosome"/>
</dbReference>
<dbReference type="RefSeq" id="WP_060701014.1">
    <property type="nucleotide sequence ID" value="NZ_CP012750.1"/>
</dbReference>
<dbReference type="Pfam" id="PF13439">
    <property type="entry name" value="Glyco_transf_4"/>
    <property type="match status" value="1"/>
</dbReference>
<name>A0AA95BS71_9MICC</name>
<sequence>MPVAKEKPLTIVIAADTYPPDVNGAAIFCYRLATEMHARGHRVHVLAVRGNKGKTFTEIRDEAIVHRLESHSVPTHEYFRIAFPWEVNKQIDKLLSEIKPDVIHAQSHYMIGQRAIGWARKNKVRSVATNHFMPENLDPFLPFPRWFKRIVAHNSWKDMGKIFGRANAVTTPTPLAAKAMRERAKLMNVLPLSNGIEVGNYELAPGEEIMKNDFPTILFAGRLAVEKNINELIEALPLMREVPNAIIEIVGGGEQRGILEKIADELKIRDRVRFLGHVSDEELRQAYLRCDVFCQPGTAELQSLVTLEALSASKPVVLANAMALPHLVDEGVNGYMFKPGDRQDLAEKLDRVLSMDEAQRMKFGEAGHRKVLNHAQKKTMNSFEALYRGEEVSTH</sequence>
<keyword evidence="2 6" id="KW-0328">Glycosyltransferase</keyword>
<reference evidence="6" key="1">
    <citation type="journal article" date="2022" name="Pest Manag. Sci.">
        <title>Glutamicibacter halophytocola-mediated host fitness of potato tuber moth on Solanaceae crops.</title>
        <authorList>
            <person name="Wang W."/>
            <person name="Xiao G."/>
            <person name="Du G."/>
            <person name="Chang L."/>
            <person name="Yang Y."/>
            <person name="Ye J."/>
            <person name="Chen B."/>
        </authorList>
    </citation>
    <scope>NUCLEOTIDE SEQUENCE</scope>
    <source>
        <strain evidence="6">S2</strain>
    </source>
</reference>
<evidence type="ECO:0000313" key="6">
    <source>
        <dbReference type="EMBL" id="UUX59894.1"/>
    </source>
</evidence>
<proteinExistence type="predicted"/>
<dbReference type="EMBL" id="CP102487">
    <property type="protein sequence ID" value="UUX59894.1"/>
    <property type="molecule type" value="Genomic_DNA"/>
</dbReference>
<feature type="domain" description="Glycosyl transferase family 1" evidence="4">
    <location>
        <begin position="211"/>
        <end position="368"/>
    </location>
</feature>